<dbReference type="PANTHER" id="PTHR46730">
    <property type="entry name" value="POLYCYSTIN-1"/>
    <property type="match status" value="1"/>
</dbReference>
<dbReference type="PROSITE" id="PS51111">
    <property type="entry name" value="REJ"/>
    <property type="match status" value="1"/>
</dbReference>
<dbReference type="AlphaFoldDB" id="A0A6I9MNI4"/>
<evidence type="ECO:0000313" key="8">
    <source>
        <dbReference type="RefSeq" id="XP_010767849.1"/>
    </source>
</evidence>
<organism evidence="7 8">
    <name type="scientific">Notothenia coriiceps</name>
    <name type="common">black rockcod</name>
    <dbReference type="NCBI Taxonomy" id="8208"/>
    <lineage>
        <taxon>Eukaryota</taxon>
        <taxon>Metazoa</taxon>
        <taxon>Chordata</taxon>
        <taxon>Craniata</taxon>
        <taxon>Vertebrata</taxon>
        <taxon>Euteleostomi</taxon>
        <taxon>Actinopterygii</taxon>
        <taxon>Neopterygii</taxon>
        <taxon>Teleostei</taxon>
        <taxon>Neoteleostei</taxon>
        <taxon>Acanthomorphata</taxon>
        <taxon>Eupercaria</taxon>
        <taxon>Perciformes</taxon>
        <taxon>Notothenioidei</taxon>
        <taxon>Nototheniidae</taxon>
        <taxon>Notothenia</taxon>
    </lineage>
</organism>
<keyword evidence="7" id="KW-1185">Reference proteome</keyword>
<dbReference type="Proteomes" id="UP000504611">
    <property type="component" value="Unplaced"/>
</dbReference>
<accession>A0A6I9MNI4</accession>
<reference evidence="8" key="1">
    <citation type="submission" date="2025-08" db="UniProtKB">
        <authorList>
            <consortium name="RefSeq"/>
        </authorList>
    </citation>
    <scope>IDENTIFICATION</scope>
    <source>
        <tissue evidence="8">Muscle</tissue>
    </source>
</reference>
<sequence length="98" mass="11285">MFFFLLEDWLSVENQKNGSVEKEVLASCPEELSQFRRVFSSQLVFGMVEHHLWLSLWERPAHSRFSRGQRVTCSAVVLHLYLALGALWYGAVGTQGLR</sequence>
<dbReference type="InterPro" id="IPR014010">
    <property type="entry name" value="REJ_dom"/>
</dbReference>
<dbReference type="KEGG" id="ncc:104944071"/>
<keyword evidence="5" id="KW-0472">Membrane</keyword>
<evidence type="ECO:0000256" key="1">
    <source>
        <dbReference type="ARBA" id="ARBA00004370"/>
    </source>
</evidence>
<dbReference type="GO" id="GO:0005261">
    <property type="term" value="F:monoatomic cation channel activity"/>
    <property type="evidence" value="ECO:0007669"/>
    <property type="project" value="TreeGrafter"/>
</dbReference>
<keyword evidence="4" id="KW-1133">Transmembrane helix</keyword>
<proteinExistence type="predicted"/>
<comment type="subcellular location">
    <subcellularLocation>
        <location evidence="1">Membrane</location>
    </subcellularLocation>
</comment>
<protein>
    <submittedName>
        <fullName evidence="8">GPS, PLAT and transmembrane domain-containing protein FLJ00285-like</fullName>
    </submittedName>
</protein>
<dbReference type="GO" id="GO:0005886">
    <property type="term" value="C:plasma membrane"/>
    <property type="evidence" value="ECO:0007669"/>
    <property type="project" value="TreeGrafter"/>
</dbReference>
<dbReference type="GO" id="GO:0006816">
    <property type="term" value="P:calcium ion transport"/>
    <property type="evidence" value="ECO:0007669"/>
    <property type="project" value="TreeGrafter"/>
</dbReference>
<keyword evidence="2" id="KW-0812">Transmembrane</keyword>
<evidence type="ECO:0000256" key="4">
    <source>
        <dbReference type="ARBA" id="ARBA00022989"/>
    </source>
</evidence>
<name>A0A6I9MNI4_9TELE</name>
<keyword evidence="3" id="KW-0677">Repeat</keyword>
<dbReference type="PANTHER" id="PTHR46730:SF2">
    <property type="entry name" value="POLYCYSTIN-1 ISOFORM X1"/>
    <property type="match status" value="1"/>
</dbReference>
<evidence type="ECO:0000256" key="2">
    <source>
        <dbReference type="ARBA" id="ARBA00022692"/>
    </source>
</evidence>
<dbReference type="GeneID" id="104944071"/>
<evidence type="ECO:0000256" key="5">
    <source>
        <dbReference type="ARBA" id="ARBA00023136"/>
    </source>
</evidence>
<evidence type="ECO:0000256" key="3">
    <source>
        <dbReference type="ARBA" id="ARBA00022737"/>
    </source>
</evidence>
<feature type="domain" description="REJ" evidence="6">
    <location>
        <begin position="1"/>
        <end position="98"/>
    </location>
</feature>
<dbReference type="RefSeq" id="XP_010767849.1">
    <property type="nucleotide sequence ID" value="XM_010769547.1"/>
</dbReference>
<gene>
    <name evidence="8" type="primary">LOC104944071</name>
</gene>
<evidence type="ECO:0000313" key="7">
    <source>
        <dbReference type="Proteomes" id="UP000504611"/>
    </source>
</evidence>
<dbReference type="OrthoDB" id="8954217at2759"/>
<evidence type="ECO:0000259" key="6">
    <source>
        <dbReference type="PROSITE" id="PS51111"/>
    </source>
</evidence>